<name>A0A4Q6XVQ6_9SPHI</name>
<dbReference type="AlphaFoldDB" id="A0A4Q6XVQ6"/>
<accession>A0A4Q6XVQ6</accession>
<keyword evidence="1" id="KW-1133">Transmembrane helix</keyword>
<evidence type="ECO:0000256" key="1">
    <source>
        <dbReference type="SAM" id="Phobius"/>
    </source>
</evidence>
<keyword evidence="3" id="KW-1185">Reference proteome</keyword>
<reference evidence="2 3" key="1">
    <citation type="submission" date="2019-02" db="EMBL/GenBank/DDBJ databases">
        <authorList>
            <person name="Li Y."/>
        </authorList>
    </citation>
    <scope>NUCLEOTIDE SEQUENCE [LARGE SCALE GENOMIC DNA]</scope>
    <source>
        <strain evidence="2 3">30C10-4-7</strain>
    </source>
</reference>
<evidence type="ECO:0000313" key="3">
    <source>
        <dbReference type="Proteomes" id="UP000292855"/>
    </source>
</evidence>
<gene>
    <name evidence="2" type="ORF">EWE74_02815</name>
</gene>
<dbReference type="EMBL" id="SGIT01000001">
    <property type="protein sequence ID" value="RZF61782.1"/>
    <property type="molecule type" value="Genomic_DNA"/>
</dbReference>
<organism evidence="2 3">
    <name type="scientific">Sphingobacterium corticibacterium</name>
    <dbReference type="NCBI Taxonomy" id="2484746"/>
    <lineage>
        <taxon>Bacteria</taxon>
        <taxon>Pseudomonadati</taxon>
        <taxon>Bacteroidota</taxon>
        <taxon>Sphingobacteriia</taxon>
        <taxon>Sphingobacteriales</taxon>
        <taxon>Sphingobacteriaceae</taxon>
        <taxon>Sphingobacterium</taxon>
    </lineage>
</organism>
<evidence type="ECO:0000313" key="2">
    <source>
        <dbReference type="EMBL" id="RZF61782.1"/>
    </source>
</evidence>
<dbReference type="RefSeq" id="WP_130140011.1">
    <property type="nucleotide sequence ID" value="NZ_SGIT01000001.1"/>
</dbReference>
<comment type="caution">
    <text evidence="2">The sequence shown here is derived from an EMBL/GenBank/DDBJ whole genome shotgun (WGS) entry which is preliminary data.</text>
</comment>
<protein>
    <submittedName>
        <fullName evidence="2">Uncharacterized protein</fullName>
    </submittedName>
</protein>
<keyword evidence="1" id="KW-0812">Transmembrane</keyword>
<keyword evidence="1" id="KW-0472">Membrane</keyword>
<feature type="transmembrane region" description="Helical" evidence="1">
    <location>
        <begin position="65"/>
        <end position="87"/>
    </location>
</feature>
<dbReference type="Proteomes" id="UP000292855">
    <property type="component" value="Unassembled WGS sequence"/>
</dbReference>
<sequence length="89" mass="10111">MYAKLSSGNAGFQPVIFVTWSGYAGLSDDKTKSSFHDFVSLDEYLEMSSDNPKFPFTFFVLSDDFLFLLDGFFENLSVFYFLSGVLAKR</sequence>
<proteinExistence type="predicted"/>